<protein>
    <recommendedName>
        <fullName evidence="3">Reverse transcriptase domain-containing protein</fullName>
    </recommendedName>
</protein>
<accession>A0A087V0R3</accession>
<dbReference type="Proteomes" id="UP000054359">
    <property type="component" value="Unassembled WGS sequence"/>
</dbReference>
<evidence type="ECO:0000313" key="1">
    <source>
        <dbReference type="EMBL" id="KFM83202.1"/>
    </source>
</evidence>
<dbReference type="GO" id="GO:0071897">
    <property type="term" value="P:DNA biosynthetic process"/>
    <property type="evidence" value="ECO:0007669"/>
    <property type="project" value="UniProtKB-ARBA"/>
</dbReference>
<proteinExistence type="predicted"/>
<gene>
    <name evidence="1" type="ORF">X975_20443</name>
</gene>
<sequence>MPNLFLLLVRFRTNPVAFVADIKMAFFQIEIDEIERNYTRFFWEKDPGAEDEN</sequence>
<organism evidence="1 2">
    <name type="scientific">Stegodyphus mimosarum</name>
    <name type="common">African social velvet spider</name>
    <dbReference type="NCBI Taxonomy" id="407821"/>
    <lineage>
        <taxon>Eukaryota</taxon>
        <taxon>Metazoa</taxon>
        <taxon>Ecdysozoa</taxon>
        <taxon>Arthropoda</taxon>
        <taxon>Chelicerata</taxon>
        <taxon>Arachnida</taxon>
        <taxon>Araneae</taxon>
        <taxon>Araneomorphae</taxon>
        <taxon>Entelegynae</taxon>
        <taxon>Eresoidea</taxon>
        <taxon>Eresidae</taxon>
        <taxon>Stegodyphus</taxon>
    </lineage>
</organism>
<dbReference type="EMBL" id="KL814392">
    <property type="protein sequence ID" value="KFM83202.1"/>
    <property type="molecule type" value="Genomic_DNA"/>
</dbReference>
<reference evidence="1 2" key="1">
    <citation type="submission" date="2013-11" db="EMBL/GenBank/DDBJ databases">
        <title>Genome sequencing of Stegodyphus mimosarum.</title>
        <authorList>
            <person name="Bechsgaard J."/>
        </authorList>
    </citation>
    <scope>NUCLEOTIDE SEQUENCE [LARGE SCALE GENOMIC DNA]</scope>
</reference>
<feature type="non-terminal residue" evidence="1">
    <location>
        <position position="53"/>
    </location>
</feature>
<keyword evidence="2" id="KW-1185">Reference proteome</keyword>
<dbReference type="SUPFAM" id="SSF56672">
    <property type="entry name" value="DNA/RNA polymerases"/>
    <property type="match status" value="1"/>
</dbReference>
<dbReference type="AlphaFoldDB" id="A0A087V0R3"/>
<dbReference type="OrthoDB" id="6434680at2759"/>
<dbReference type="InterPro" id="IPR043502">
    <property type="entry name" value="DNA/RNA_pol_sf"/>
</dbReference>
<evidence type="ECO:0000313" key="2">
    <source>
        <dbReference type="Proteomes" id="UP000054359"/>
    </source>
</evidence>
<evidence type="ECO:0008006" key="3">
    <source>
        <dbReference type="Google" id="ProtNLM"/>
    </source>
</evidence>
<name>A0A087V0R3_STEMI</name>